<sequence length="200" mass="22252">MPSTWPGIEPATLGIEGQRYTKSPTRSTSENSKLLKSKYMHLTYLDVKAKVIALIELENATELRLEQRPGGGRSIKSECMYIDRNNPRDLTLNICGPETTQWSFVRVGVVRISGYGGGALLRIHGHMNEHQYTNKLENVMLSSPYAAQYFTIMTAKLKKYCTIKDELLSTKQRRPGDTVGIALTSMPEVAGSDPGKVDTI</sequence>
<protein>
    <submittedName>
        <fullName evidence="1">Uncharacterized protein</fullName>
    </submittedName>
</protein>
<reference evidence="1 2" key="1">
    <citation type="journal article" date="2022" name="Allergy">
        <title>Genome assembly and annotation of Periplaneta americana reveal a comprehensive cockroach allergen profile.</title>
        <authorList>
            <person name="Wang L."/>
            <person name="Xiong Q."/>
            <person name="Saelim N."/>
            <person name="Wang L."/>
            <person name="Nong W."/>
            <person name="Wan A.T."/>
            <person name="Shi M."/>
            <person name="Liu X."/>
            <person name="Cao Q."/>
            <person name="Hui J.H.L."/>
            <person name="Sookrung N."/>
            <person name="Leung T.F."/>
            <person name="Tungtrongchitr A."/>
            <person name="Tsui S.K.W."/>
        </authorList>
    </citation>
    <scope>NUCLEOTIDE SEQUENCE [LARGE SCALE GENOMIC DNA]</scope>
    <source>
        <strain evidence="1">PWHHKU_190912</strain>
    </source>
</reference>
<dbReference type="EMBL" id="JAJSOF020000023">
    <property type="protein sequence ID" value="KAJ4436393.1"/>
    <property type="molecule type" value="Genomic_DNA"/>
</dbReference>
<gene>
    <name evidence="1" type="ORF">ANN_19025</name>
</gene>
<evidence type="ECO:0000313" key="2">
    <source>
        <dbReference type="Proteomes" id="UP001148838"/>
    </source>
</evidence>
<organism evidence="1 2">
    <name type="scientific">Periplaneta americana</name>
    <name type="common">American cockroach</name>
    <name type="synonym">Blatta americana</name>
    <dbReference type="NCBI Taxonomy" id="6978"/>
    <lineage>
        <taxon>Eukaryota</taxon>
        <taxon>Metazoa</taxon>
        <taxon>Ecdysozoa</taxon>
        <taxon>Arthropoda</taxon>
        <taxon>Hexapoda</taxon>
        <taxon>Insecta</taxon>
        <taxon>Pterygota</taxon>
        <taxon>Neoptera</taxon>
        <taxon>Polyneoptera</taxon>
        <taxon>Dictyoptera</taxon>
        <taxon>Blattodea</taxon>
        <taxon>Blattoidea</taxon>
        <taxon>Blattidae</taxon>
        <taxon>Blattinae</taxon>
        <taxon>Periplaneta</taxon>
    </lineage>
</organism>
<dbReference type="Proteomes" id="UP001148838">
    <property type="component" value="Unassembled WGS sequence"/>
</dbReference>
<comment type="caution">
    <text evidence="1">The sequence shown here is derived from an EMBL/GenBank/DDBJ whole genome shotgun (WGS) entry which is preliminary data.</text>
</comment>
<evidence type="ECO:0000313" key="1">
    <source>
        <dbReference type="EMBL" id="KAJ4436393.1"/>
    </source>
</evidence>
<proteinExistence type="predicted"/>
<accession>A0ABQ8SQC1</accession>
<name>A0ABQ8SQC1_PERAM</name>
<keyword evidence="2" id="KW-1185">Reference proteome</keyword>